<feature type="transmembrane region" description="Helical" evidence="12">
    <location>
        <begin position="384"/>
        <end position="404"/>
    </location>
</feature>
<evidence type="ECO:0000259" key="14">
    <source>
        <dbReference type="PROSITE" id="PS51098"/>
    </source>
</evidence>
<keyword evidence="10 12" id="KW-0472">Membrane</keyword>
<dbReference type="InterPro" id="IPR013013">
    <property type="entry name" value="PTS_EIIC_1"/>
</dbReference>
<dbReference type="Pfam" id="PF00358">
    <property type="entry name" value="PTS_EIIA_1"/>
    <property type="match status" value="1"/>
</dbReference>
<dbReference type="Gene3D" id="3.30.1360.60">
    <property type="entry name" value="Glucose permease domain IIB"/>
    <property type="match status" value="1"/>
</dbReference>
<dbReference type="NCBIfam" id="TIGR00830">
    <property type="entry name" value="PTBA"/>
    <property type="match status" value="1"/>
</dbReference>
<dbReference type="Gene3D" id="2.70.70.10">
    <property type="entry name" value="Glucose Permease (Domain IIA)"/>
    <property type="match status" value="1"/>
</dbReference>
<evidence type="ECO:0000256" key="5">
    <source>
        <dbReference type="ARBA" id="ARBA00022679"/>
    </source>
</evidence>
<feature type="transmembrane region" description="Helical" evidence="12">
    <location>
        <begin position="144"/>
        <end position="162"/>
    </location>
</feature>
<feature type="transmembrane region" description="Helical" evidence="12">
    <location>
        <begin position="424"/>
        <end position="447"/>
    </location>
</feature>
<accession>A0ABZ2SRT3</accession>
<keyword evidence="3" id="KW-1003">Cell membrane</keyword>
<dbReference type="PROSITE" id="PS51098">
    <property type="entry name" value="PTS_EIIB_TYPE_1"/>
    <property type="match status" value="1"/>
</dbReference>
<gene>
    <name evidence="16" type="ORF">DOK78_001774</name>
</gene>
<evidence type="ECO:0000259" key="15">
    <source>
        <dbReference type="PROSITE" id="PS51103"/>
    </source>
</evidence>
<keyword evidence="5" id="KW-0808">Transferase</keyword>
<dbReference type="InterPro" id="IPR036878">
    <property type="entry name" value="Glu_permease_IIB"/>
</dbReference>
<proteinExistence type="predicted"/>
<evidence type="ECO:0000256" key="10">
    <source>
        <dbReference type="ARBA" id="ARBA00023136"/>
    </source>
</evidence>
<dbReference type="InterPro" id="IPR050558">
    <property type="entry name" value="PTS_Sugar-Specific_Components"/>
</dbReference>
<dbReference type="InterPro" id="IPR011297">
    <property type="entry name" value="PTS_IIABC_b_glu"/>
</dbReference>
<dbReference type="PROSITE" id="PS51103">
    <property type="entry name" value="PTS_EIIC_TYPE_1"/>
    <property type="match status" value="1"/>
</dbReference>
<dbReference type="RefSeq" id="WP_207940698.1">
    <property type="nucleotide sequence ID" value="NZ_CP147251.1"/>
</dbReference>
<evidence type="ECO:0000256" key="4">
    <source>
        <dbReference type="ARBA" id="ARBA00022597"/>
    </source>
</evidence>
<dbReference type="InterPro" id="IPR011055">
    <property type="entry name" value="Dup_hybrid_motif"/>
</dbReference>
<dbReference type="SUPFAM" id="SSF55604">
    <property type="entry name" value="Glucose permease domain IIB"/>
    <property type="match status" value="1"/>
</dbReference>
<dbReference type="Pfam" id="PF02378">
    <property type="entry name" value="PTS_EIIC"/>
    <property type="match status" value="1"/>
</dbReference>
<dbReference type="NCBIfam" id="TIGR01995">
    <property type="entry name" value="PTS-II-ABC-beta"/>
    <property type="match status" value="1"/>
</dbReference>
<reference evidence="16 17" key="1">
    <citation type="submission" date="2024-03" db="EMBL/GenBank/DDBJ databases">
        <title>The Genome Sequence of Enterococcus sp. DIV2402.</title>
        <authorList>
            <consortium name="The Broad Institute Genomics Platform"/>
            <consortium name="The Broad Institute Microbial Omics Core"/>
            <consortium name="The Broad Institute Genomic Center for Infectious Diseases"/>
            <person name="Earl A."/>
            <person name="Manson A."/>
            <person name="Gilmore M."/>
            <person name="Schwartman J."/>
            <person name="Shea T."/>
            <person name="Abouelleil A."/>
            <person name="Cao P."/>
            <person name="Chapman S."/>
            <person name="Cusick C."/>
            <person name="Young S."/>
            <person name="Neafsey D."/>
            <person name="Nusbaum C."/>
            <person name="Birren B."/>
        </authorList>
    </citation>
    <scope>NUCLEOTIDE SEQUENCE [LARGE SCALE GENOMIC DNA]</scope>
    <source>
        <strain evidence="16 17">DIV2402</strain>
    </source>
</reference>
<dbReference type="CDD" id="cd00212">
    <property type="entry name" value="PTS_IIB_glc"/>
    <property type="match status" value="1"/>
</dbReference>
<keyword evidence="6" id="KW-0598">Phosphotransferase system</keyword>
<feature type="transmembrane region" description="Helical" evidence="12">
    <location>
        <begin position="243"/>
        <end position="261"/>
    </location>
</feature>
<dbReference type="InterPro" id="IPR018113">
    <property type="entry name" value="PTrfase_EIIB_Cys"/>
</dbReference>
<feature type="transmembrane region" description="Helical" evidence="12">
    <location>
        <begin position="100"/>
        <end position="124"/>
    </location>
</feature>
<feature type="active site" description="Phosphocysteine intermediate; for EIIB activity" evidence="11">
    <location>
        <position position="26"/>
    </location>
</feature>
<dbReference type="InterPro" id="IPR003352">
    <property type="entry name" value="PTS_EIIC"/>
</dbReference>
<feature type="domain" description="PTS EIIA type-1" evidence="13">
    <location>
        <begin position="492"/>
        <end position="596"/>
    </location>
</feature>
<dbReference type="Pfam" id="PF00367">
    <property type="entry name" value="PTS_EIIB"/>
    <property type="match status" value="1"/>
</dbReference>
<keyword evidence="7 12" id="KW-0812">Transmembrane</keyword>
<evidence type="ECO:0000256" key="12">
    <source>
        <dbReference type="SAM" id="Phobius"/>
    </source>
</evidence>
<feature type="transmembrane region" description="Helical" evidence="12">
    <location>
        <begin position="358"/>
        <end position="377"/>
    </location>
</feature>
<keyword evidence="4" id="KW-0762">Sugar transport</keyword>
<feature type="transmembrane region" description="Helical" evidence="12">
    <location>
        <begin position="325"/>
        <end position="346"/>
    </location>
</feature>
<feature type="domain" description="PTS EIIC type-1" evidence="15">
    <location>
        <begin position="103"/>
        <end position="461"/>
    </location>
</feature>
<evidence type="ECO:0000256" key="9">
    <source>
        <dbReference type="ARBA" id="ARBA00022989"/>
    </source>
</evidence>
<evidence type="ECO:0000259" key="13">
    <source>
        <dbReference type="PROSITE" id="PS51093"/>
    </source>
</evidence>
<evidence type="ECO:0000313" key="17">
    <source>
        <dbReference type="Proteomes" id="UP000664701"/>
    </source>
</evidence>
<sequence>MNNQDLAKEILKLIGGKENVSTATHCATRLRVNLKNDKKADLTALDKLPDVIRAQFSSGQLQVVLGGKVAAVYKEFQEMLPENGGDSEEPTEKKKLSFGLLIETIAGIFSPTLPILIGCGMVQSVNAILTSFQLVSPDSDIVKLLQMTGDLIFYFLPFFLAVSAAKKFKTNEYMAIALAAAYMYPTIQNGALQAAETGIRALDFFGLPLLFVNYKSTVFPIIIAVWIMSYISRWIEKAIPDMLKILLVPLLTLLIMVPLQLGALGPIGSYLGIYIAQGVNWLYNTGGFVGAFLLGAMRPVLVMFGMHYAITPIMVQEVAETGKTVIIPALLAGNLAQAGAAFAVAFKLKNKVEKTGAFTAATTAFLGITEPAMYGYNLKYKKPFYAALLSAGVAAAYMSIFKAYSNAVALPGILAVSTYTATSFIHIIIGVVIAVVGAFVLTMILGIGNQEEVVATETATTVDTNNDVVATEVQEIYVPIPGSRIDLSEVPDEMFSQKLLGDGFAVRPTEGKVYAPFDGTVEMIFDTYHAIGLKSTTGTELLIHIGIDTVNLKGEGFTPKVKAGDPIKTGDLLMEFDINKIIDSGYTIETPVIVTNGMAFTVKD</sequence>
<dbReference type="EMBL" id="CP147251">
    <property type="protein sequence ID" value="WYJ77136.1"/>
    <property type="molecule type" value="Genomic_DNA"/>
</dbReference>
<name>A0ABZ2SRT3_9ENTE</name>
<dbReference type="PANTHER" id="PTHR30175:SF1">
    <property type="entry name" value="PTS SYSTEM ARBUTIN-, CELLOBIOSE-, AND SALICIN-SPECIFIC EIIBC COMPONENT-RELATED"/>
    <property type="match status" value="1"/>
</dbReference>
<dbReference type="PANTHER" id="PTHR30175">
    <property type="entry name" value="PHOSPHOTRANSFERASE SYSTEM TRANSPORT PROTEIN"/>
    <property type="match status" value="1"/>
</dbReference>
<comment type="subcellular location">
    <subcellularLocation>
        <location evidence="1">Cell membrane</location>
        <topology evidence="1">Multi-pass membrane protein</topology>
    </subcellularLocation>
</comment>
<feature type="transmembrane region" description="Helical" evidence="12">
    <location>
        <begin position="281"/>
        <end position="304"/>
    </location>
</feature>
<keyword evidence="8" id="KW-0418">Kinase</keyword>
<dbReference type="PROSITE" id="PS00371">
    <property type="entry name" value="PTS_EIIA_TYPE_1_HIS"/>
    <property type="match status" value="1"/>
</dbReference>
<keyword evidence="2" id="KW-0813">Transport</keyword>
<feature type="transmembrane region" description="Helical" evidence="12">
    <location>
        <begin position="174"/>
        <end position="192"/>
    </location>
</feature>
<evidence type="ECO:0000256" key="3">
    <source>
        <dbReference type="ARBA" id="ARBA00022475"/>
    </source>
</evidence>
<dbReference type="Proteomes" id="UP000664701">
    <property type="component" value="Chromosome"/>
</dbReference>
<evidence type="ECO:0000256" key="7">
    <source>
        <dbReference type="ARBA" id="ARBA00022692"/>
    </source>
</evidence>
<evidence type="ECO:0000256" key="2">
    <source>
        <dbReference type="ARBA" id="ARBA00022448"/>
    </source>
</evidence>
<evidence type="ECO:0000256" key="1">
    <source>
        <dbReference type="ARBA" id="ARBA00004651"/>
    </source>
</evidence>
<evidence type="ECO:0000256" key="6">
    <source>
        <dbReference type="ARBA" id="ARBA00022683"/>
    </source>
</evidence>
<evidence type="ECO:0000313" key="16">
    <source>
        <dbReference type="EMBL" id="WYJ77136.1"/>
    </source>
</evidence>
<protein>
    <submittedName>
        <fullName evidence="16">PTS system, beta-glucoside-specific IIA component</fullName>
    </submittedName>
</protein>
<dbReference type="InterPro" id="IPR001996">
    <property type="entry name" value="PTS_IIB_1"/>
</dbReference>
<keyword evidence="9 12" id="KW-1133">Transmembrane helix</keyword>
<evidence type="ECO:0000256" key="8">
    <source>
        <dbReference type="ARBA" id="ARBA00022777"/>
    </source>
</evidence>
<keyword evidence="17" id="KW-1185">Reference proteome</keyword>
<feature type="transmembrane region" description="Helical" evidence="12">
    <location>
        <begin position="212"/>
        <end position="231"/>
    </location>
</feature>
<dbReference type="InterPro" id="IPR001127">
    <property type="entry name" value="PTS_EIIA_1_perm"/>
</dbReference>
<dbReference type="SUPFAM" id="SSF51261">
    <property type="entry name" value="Duplicated hybrid motif"/>
    <property type="match status" value="1"/>
</dbReference>
<evidence type="ECO:0000256" key="11">
    <source>
        <dbReference type="PROSITE-ProRule" id="PRU00421"/>
    </source>
</evidence>
<organism evidence="16 17">
    <name type="scientific">Candidatus Enterococcus lowellii</name>
    <dbReference type="NCBI Taxonomy" id="2230877"/>
    <lineage>
        <taxon>Bacteria</taxon>
        <taxon>Bacillati</taxon>
        <taxon>Bacillota</taxon>
        <taxon>Bacilli</taxon>
        <taxon>Lactobacillales</taxon>
        <taxon>Enterococcaceae</taxon>
        <taxon>Enterococcus</taxon>
    </lineage>
</organism>
<dbReference type="PROSITE" id="PS51093">
    <property type="entry name" value="PTS_EIIA_TYPE_1"/>
    <property type="match status" value="1"/>
</dbReference>
<dbReference type="PROSITE" id="PS01035">
    <property type="entry name" value="PTS_EIIB_TYPE_1_CYS"/>
    <property type="match status" value="1"/>
</dbReference>
<feature type="domain" description="PTS EIIB type-1" evidence="14">
    <location>
        <begin position="4"/>
        <end position="86"/>
    </location>
</feature>